<name>A0A943EFX7_9FIRM</name>
<evidence type="ECO:0000313" key="7">
    <source>
        <dbReference type="Proteomes" id="UP000754226"/>
    </source>
</evidence>
<sequence>MKLYRIVVGPIQENCYLIKNEETGEGIIVDPGDEALKIMEAVKKAEIKKITAIFITHGHGDHISALDEVKKLTGAKVYMSREDAPMLRVWNSSLSYSTDRDKTFDPPDVYFEDGMTVTEAGLTFTIAATPGHTLGGVCIIGDGVVFVGDTIFLESIGRTDLPGGSYDDILTSIKTKLLTLPDEYRLFPGHGPDTTVGWEKRRNPFLQ</sequence>
<keyword evidence="2" id="KW-0479">Metal-binding</keyword>
<dbReference type="GO" id="GO:0016787">
    <property type="term" value="F:hydrolase activity"/>
    <property type="evidence" value="ECO:0007669"/>
    <property type="project" value="UniProtKB-KW"/>
</dbReference>
<evidence type="ECO:0000256" key="1">
    <source>
        <dbReference type="ARBA" id="ARBA00001947"/>
    </source>
</evidence>
<organism evidence="6 7">
    <name type="scientific">Acidaminococcus intestini</name>
    <dbReference type="NCBI Taxonomy" id="187327"/>
    <lineage>
        <taxon>Bacteria</taxon>
        <taxon>Bacillati</taxon>
        <taxon>Bacillota</taxon>
        <taxon>Negativicutes</taxon>
        <taxon>Acidaminococcales</taxon>
        <taxon>Acidaminococcaceae</taxon>
        <taxon>Acidaminococcus</taxon>
    </lineage>
</organism>
<keyword evidence="4" id="KW-0862">Zinc</keyword>
<proteinExistence type="predicted"/>
<comment type="cofactor">
    <cofactor evidence="1">
        <name>Zn(2+)</name>
        <dbReference type="ChEBI" id="CHEBI:29105"/>
    </cofactor>
</comment>
<dbReference type="InterPro" id="IPR051453">
    <property type="entry name" value="MBL_Glyoxalase_II"/>
</dbReference>
<feature type="domain" description="Metallo-beta-lactamase" evidence="5">
    <location>
        <begin position="12"/>
        <end position="190"/>
    </location>
</feature>
<dbReference type="InterPro" id="IPR001279">
    <property type="entry name" value="Metallo-B-lactamas"/>
</dbReference>
<gene>
    <name evidence="6" type="ORF">KHX13_08715</name>
</gene>
<dbReference type="EMBL" id="JAGZCZ010000012">
    <property type="protein sequence ID" value="MBS5520375.1"/>
    <property type="molecule type" value="Genomic_DNA"/>
</dbReference>
<dbReference type="Proteomes" id="UP000754226">
    <property type="component" value="Unassembled WGS sequence"/>
</dbReference>
<evidence type="ECO:0000256" key="3">
    <source>
        <dbReference type="ARBA" id="ARBA00022801"/>
    </source>
</evidence>
<evidence type="ECO:0000313" key="6">
    <source>
        <dbReference type="EMBL" id="MBS5520375.1"/>
    </source>
</evidence>
<dbReference type="SUPFAM" id="SSF56281">
    <property type="entry name" value="Metallo-hydrolase/oxidoreductase"/>
    <property type="match status" value="1"/>
</dbReference>
<dbReference type="InterPro" id="IPR036866">
    <property type="entry name" value="RibonucZ/Hydroxyglut_hydro"/>
</dbReference>
<keyword evidence="3" id="KW-0378">Hydrolase</keyword>
<accession>A0A943EFX7</accession>
<dbReference type="PANTHER" id="PTHR46233">
    <property type="entry name" value="HYDROXYACYLGLUTATHIONE HYDROLASE GLOC"/>
    <property type="match status" value="1"/>
</dbReference>
<dbReference type="GO" id="GO:0046872">
    <property type="term" value="F:metal ion binding"/>
    <property type="evidence" value="ECO:0007669"/>
    <property type="project" value="UniProtKB-KW"/>
</dbReference>
<dbReference type="Pfam" id="PF00753">
    <property type="entry name" value="Lactamase_B"/>
    <property type="match status" value="1"/>
</dbReference>
<evidence type="ECO:0000259" key="5">
    <source>
        <dbReference type="SMART" id="SM00849"/>
    </source>
</evidence>
<evidence type="ECO:0000256" key="2">
    <source>
        <dbReference type="ARBA" id="ARBA00022723"/>
    </source>
</evidence>
<dbReference type="SMART" id="SM00849">
    <property type="entry name" value="Lactamase_B"/>
    <property type="match status" value="1"/>
</dbReference>
<reference evidence="6" key="1">
    <citation type="submission" date="2021-02" db="EMBL/GenBank/DDBJ databases">
        <title>Infant gut strain persistence is associated with maternal origin, phylogeny, and functional potential including surface adhesion and iron acquisition.</title>
        <authorList>
            <person name="Lou Y.C."/>
        </authorList>
    </citation>
    <scope>NUCLEOTIDE SEQUENCE</scope>
    <source>
        <strain evidence="6">L3_106_000M1_dasL3_106_000M1_concoct_15</strain>
    </source>
</reference>
<dbReference type="Gene3D" id="3.60.15.10">
    <property type="entry name" value="Ribonuclease Z/Hydroxyacylglutathione hydrolase-like"/>
    <property type="match status" value="1"/>
</dbReference>
<protein>
    <submittedName>
        <fullName evidence="6">MBL fold metallo-hydrolase</fullName>
    </submittedName>
</protein>
<comment type="caution">
    <text evidence="6">The sequence shown here is derived from an EMBL/GenBank/DDBJ whole genome shotgun (WGS) entry which is preliminary data.</text>
</comment>
<dbReference type="PANTHER" id="PTHR46233:SF3">
    <property type="entry name" value="HYDROXYACYLGLUTATHIONE HYDROLASE GLOC"/>
    <property type="match status" value="1"/>
</dbReference>
<evidence type="ECO:0000256" key="4">
    <source>
        <dbReference type="ARBA" id="ARBA00022833"/>
    </source>
</evidence>
<dbReference type="AlphaFoldDB" id="A0A943EFX7"/>
<dbReference type="CDD" id="cd06262">
    <property type="entry name" value="metallo-hydrolase-like_MBL-fold"/>
    <property type="match status" value="1"/>
</dbReference>